<dbReference type="EMBL" id="JAAAHW010011582">
    <property type="protein sequence ID" value="KAF9919103.1"/>
    <property type="molecule type" value="Genomic_DNA"/>
</dbReference>
<dbReference type="SUPFAM" id="SSF57667">
    <property type="entry name" value="beta-beta-alpha zinc fingers"/>
    <property type="match status" value="1"/>
</dbReference>
<evidence type="ECO:0000259" key="3">
    <source>
        <dbReference type="PROSITE" id="PS50157"/>
    </source>
</evidence>
<comment type="caution">
    <text evidence="4">The sequence shown here is derived from an EMBL/GenBank/DDBJ whole genome shotgun (WGS) entry which is preliminary data.</text>
</comment>
<name>A0A9P6IHC6_9FUNG</name>
<keyword evidence="1" id="KW-0862">Zinc</keyword>
<dbReference type="PROSITE" id="PS00028">
    <property type="entry name" value="ZINC_FINGER_C2H2_1"/>
    <property type="match status" value="1"/>
</dbReference>
<evidence type="ECO:0000256" key="2">
    <source>
        <dbReference type="SAM" id="MobiDB-lite"/>
    </source>
</evidence>
<dbReference type="InterPro" id="IPR013087">
    <property type="entry name" value="Znf_C2H2_type"/>
</dbReference>
<keyword evidence="1" id="KW-0479">Metal-binding</keyword>
<feature type="domain" description="C2H2-type" evidence="3">
    <location>
        <begin position="17"/>
        <end position="41"/>
    </location>
</feature>
<dbReference type="InterPro" id="IPR036236">
    <property type="entry name" value="Znf_C2H2_sf"/>
</dbReference>
<feature type="region of interest" description="Disordered" evidence="2">
    <location>
        <begin position="87"/>
        <end position="138"/>
    </location>
</feature>
<keyword evidence="1" id="KW-0863">Zinc-finger</keyword>
<gene>
    <name evidence="4" type="ORF">BGZ65_012314</name>
</gene>
<dbReference type="GO" id="GO:0008270">
    <property type="term" value="F:zinc ion binding"/>
    <property type="evidence" value="ECO:0007669"/>
    <property type="project" value="UniProtKB-KW"/>
</dbReference>
<dbReference type="PROSITE" id="PS50157">
    <property type="entry name" value="ZINC_FINGER_C2H2_2"/>
    <property type="match status" value="1"/>
</dbReference>
<dbReference type="Proteomes" id="UP000749646">
    <property type="component" value="Unassembled WGS sequence"/>
</dbReference>
<dbReference type="SMART" id="SM00355">
    <property type="entry name" value="ZnF_C2H2"/>
    <property type="match status" value="2"/>
</dbReference>
<proteinExistence type="predicted"/>
<dbReference type="Gene3D" id="3.30.160.60">
    <property type="entry name" value="Classic Zinc Finger"/>
    <property type="match status" value="1"/>
</dbReference>
<feature type="compositionally biased region" description="Acidic residues" evidence="2">
    <location>
        <begin position="106"/>
        <end position="138"/>
    </location>
</feature>
<feature type="non-terminal residue" evidence="4">
    <location>
        <position position="138"/>
    </location>
</feature>
<organism evidence="4 5">
    <name type="scientific">Modicella reniformis</name>
    <dbReference type="NCBI Taxonomy" id="1440133"/>
    <lineage>
        <taxon>Eukaryota</taxon>
        <taxon>Fungi</taxon>
        <taxon>Fungi incertae sedis</taxon>
        <taxon>Mucoromycota</taxon>
        <taxon>Mortierellomycotina</taxon>
        <taxon>Mortierellomycetes</taxon>
        <taxon>Mortierellales</taxon>
        <taxon>Mortierellaceae</taxon>
        <taxon>Modicella</taxon>
    </lineage>
</organism>
<dbReference type="AlphaFoldDB" id="A0A9P6IHC6"/>
<protein>
    <recommendedName>
        <fullName evidence="3">C2H2-type domain-containing protein</fullName>
    </recommendedName>
</protein>
<reference evidence="4" key="1">
    <citation type="journal article" date="2020" name="Fungal Divers.">
        <title>Resolving the Mortierellaceae phylogeny through synthesis of multi-gene phylogenetics and phylogenomics.</title>
        <authorList>
            <person name="Vandepol N."/>
            <person name="Liber J."/>
            <person name="Desiro A."/>
            <person name="Na H."/>
            <person name="Kennedy M."/>
            <person name="Barry K."/>
            <person name="Grigoriev I.V."/>
            <person name="Miller A.N."/>
            <person name="O'Donnell K."/>
            <person name="Stajich J.E."/>
            <person name="Bonito G."/>
        </authorList>
    </citation>
    <scope>NUCLEOTIDE SEQUENCE</scope>
    <source>
        <strain evidence="4">MES-2147</strain>
    </source>
</reference>
<evidence type="ECO:0000256" key="1">
    <source>
        <dbReference type="PROSITE-ProRule" id="PRU00042"/>
    </source>
</evidence>
<accession>A0A9P6IHC6</accession>
<sequence>MSSSTSLTSKQSSKDPWECKDCTKTFPTRLNLKIHRQEIHSKTCLIRFKDSTGLQKTVNLIRVEGFFECPCCGKGLGTKSGILKHVGATPCNTDSDDENVDSKENADDDDDNDDVNDENDQEDIVDDNHDDEDDECSE</sequence>
<evidence type="ECO:0000313" key="4">
    <source>
        <dbReference type="EMBL" id="KAF9919103.1"/>
    </source>
</evidence>
<keyword evidence="5" id="KW-1185">Reference proteome</keyword>
<evidence type="ECO:0000313" key="5">
    <source>
        <dbReference type="Proteomes" id="UP000749646"/>
    </source>
</evidence>
<dbReference type="OrthoDB" id="3437960at2759"/>
<dbReference type="Pfam" id="PF00096">
    <property type="entry name" value="zf-C2H2"/>
    <property type="match status" value="1"/>
</dbReference>